<dbReference type="Pfam" id="PF01759">
    <property type="entry name" value="NTR"/>
    <property type="match status" value="1"/>
</dbReference>
<dbReference type="Gene3D" id="6.20.50.160">
    <property type="match status" value="1"/>
</dbReference>
<dbReference type="PANTHER" id="PTHR11412">
    <property type="entry name" value="MACROGLOBULIN / COMPLEMENT"/>
    <property type="match status" value="1"/>
</dbReference>
<evidence type="ECO:0000313" key="13">
    <source>
        <dbReference type="EMBL" id="KAG9264633.1"/>
    </source>
</evidence>
<dbReference type="FunFam" id="2.60.40.1930:FF:000001">
    <property type="entry name" value="CD109 isoform 3"/>
    <property type="match status" value="1"/>
</dbReference>
<dbReference type="CDD" id="cd00017">
    <property type="entry name" value="ANATO"/>
    <property type="match status" value="1"/>
</dbReference>
<dbReference type="InterPro" id="IPR050473">
    <property type="entry name" value="A2M/Complement_sys"/>
</dbReference>
<feature type="domain" description="Anaphylatoxin-like" evidence="11">
    <location>
        <begin position="697"/>
        <end position="733"/>
    </location>
</feature>
<dbReference type="InterPro" id="IPR018933">
    <property type="entry name" value="Netrin_module_non-TIMP"/>
</dbReference>
<dbReference type="FunFam" id="2.60.40.1940:FF:000001">
    <property type="entry name" value="Complement component C3"/>
    <property type="match status" value="1"/>
</dbReference>
<dbReference type="SMART" id="SM01361">
    <property type="entry name" value="A2M_recep"/>
    <property type="match status" value="1"/>
</dbReference>
<dbReference type="Gene3D" id="2.60.40.1930">
    <property type="match status" value="3"/>
</dbReference>
<dbReference type="Pfam" id="PF17790">
    <property type="entry name" value="MG1"/>
    <property type="match status" value="1"/>
</dbReference>
<dbReference type="Pfam" id="PF01835">
    <property type="entry name" value="MG2"/>
    <property type="match status" value="1"/>
</dbReference>
<dbReference type="Gene3D" id="2.20.130.20">
    <property type="match status" value="1"/>
</dbReference>
<dbReference type="SMART" id="SM00104">
    <property type="entry name" value="ANATO"/>
    <property type="match status" value="1"/>
</dbReference>
<dbReference type="InterPro" id="IPR009048">
    <property type="entry name" value="A-macroglobulin_rcpt-bd"/>
</dbReference>
<dbReference type="SUPFAM" id="SSF50242">
    <property type="entry name" value="TIMP-like"/>
    <property type="match status" value="1"/>
</dbReference>
<dbReference type="InterPro" id="IPR011625">
    <property type="entry name" value="A2M_N_BRD"/>
</dbReference>
<dbReference type="Pfam" id="PF01821">
    <property type="entry name" value="ANATO"/>
    <property type="match status" value="1"/>
</dbReference>
<dbReference type="Pfam" id="PF17791">
    <property type="entry name" value="MG3"/>
    <property type="match status" value="1"/>
</dbReference>
<evidence type="ECO:0000259" key="12">
    <source>
        <dbReference type="PROSITE" id="PS50189"/>
    </source>
</evidence>
<dbReference type="FunFam" id="2.60.40.690:FF:000002">
    <property type="entry name" value="Complement C4 isoform-A"/>
    <property type="match status" value="1"/>
</dbReference>
<keyword evidence="3" id="KW-0964">Secreted</keyword>
<dbReference type="InterPro" id="IPR001599">
    <property type="entry name" value="Macroglobln_a2"/>
</dbReference>
<dbReference type="InterPro" id="IPR041555">
    <property type="entry name" value="MG3"/>
</dbReference>
<keyword evidence="5 10" id="KW-0732">Signal</keyword>
<feature type="chain" id="PRO_5035871259" evidence="10">
    <location>
        <begin position="18"/>
        <end position="1712"/>
    </location>
</feature>
<dbReference type="FunFam" id="6.20.50.160:FF:000001">
    <property type="entry name" value="Complement component 4"/>
    <property type="match status" value="1"/>
</dbReference>
<dbReference type="SMART" id="SM00643">
    <property type="entry name" value="C345C"/>
    <property type="match status" value="1"/>
</dbReference>
<dbReference type="Pfam" id="PF00207">
    <property type="entry name" value="A2M"/>
    <property type="match status" value="1"/>
</dbReference>
<dbReference type="CDD" id="cd02896">
    <property type="entry name" value="complement_C3_C4_C5"/>
    <property type="match status" value="1"/>
</dbReference>
<protein>
    <submittedName>
        <fullName evidence="13">Complement C4-B-like</fullName>
    </submittedName>
</protein>
<evidence type="ECO:0000256" key="9">
    <source>
        <dbReference type="ARBA" id="ARBA00023180"/>
    </source>
</evidence>
<reference evidence="13 14" key="1">
    <citation type="submission" date="2021-07" db="EMBL/GenBank/DDBJ databases">
        <authorList>
            <person name="Imarazene B."/>
            <person name="Zahm M."/>
            <person name="Klopp C."/>
            <person name="Cabau C."/>
            <person name="Beille S."/>
            <person name="Jouanno E."/>
            <person name="Castinel A."/>
            <person name="Lluch J."/>
            <person name="Gil L."/>
            <person name="Kuchtly C."/>
            <person name="Lopez Roques C."/>
            <person name="Donnadieu C."/>
            <person name="Parrinello H."/>
            <person name="Journot L."/>
            <person name="Du K."/>
            <person name="Schartl M."/>
            <person name="Retaux S."/>
            <person name="Guiguen Y."/>
        </authorList>
    </citation>
    <scope>NUCLEOTIDE SEQUENCE [LARGE SCALE GENOMIC DNA]</scope>
    <source>
        <strain evidence="13">Pach_M1</strain>
        <tissue evidence="13">Testis</tissue>
    </source>
</reference>
<dbReference type="Gene3D" id="2.60.120.1540">
    <property type="match status" value="1"/>
</dbReference>
<evidence type="ECO:0000256" key="7">
    <source>
        <dbReference type="ARBA" id="ARBA00022966"/>
    </source>
</evidence>
<dbReference type="InterPro" id="IPR001134">
    <property type="entry name" value="Netrin_domain"/>
</dbReference>
<organism evidence="13 14">
    <name type="scientific">Astyanax mexicanus</name>
    <name type="common">Blind cave fish</name>
    <name type="synonym">Astyanax fasciatus mexicanus</name>
    <dbReference type="NCBI Taxonomy" id="7994"/>
    <lineage>
        <taxon>Eukaryota</taxon>
        <taxon>Metazoa</taxon>
        <taxon>Chordata</taxon>
        <taxon>Craniata</taxon>
        <taxon>Vertebrata</taxon>
        <taxon>Euteleostomi</taxon>
        <taxon>Actinopterygii</taxon>
        <taxon>Neopterygii</taxon>
        <taxon>Teleostei</taxon>
        <taxon>Ostariophysi</taxon>
        <taxon>Characiformes</taxon>
        <taxon>Characoidei</taxon>
        <taxon>Acestrorhamphidae</taxon>
        <taxon>Acestrorhamphinae</taxon>
        <taxon>Astyanax</taxon>
    </lineage>
</organism>
<dbReference type="InterPro" id="IPR011626">
    <property type="entry name" value="Alpha-macroglobulin_TED"/>
</dbReference>
<dbReference type="Gene3D" id="2.60.40.690">
    <property type="entry name" value="Alpha-macroglobulin, receptor-binding domain"/>
    <property type="match status" value="1"/>
</dbReference>
<dbReference type="InterPro" id="IPR008930">
    <property type="entry name" value="Terpenoid_cyclase/PrenylTrfase"/>
</dbReference>
<gene>
    <name evidence="13" type="primary">C4B</name>
    <name evidence="13" type="ORF">AMEX_G20936</name>
</gene>
<evidence type="ECO:0000256" key="5">
    <source>
        <dbReference type="ARBA" id="ARBA00022729"/>
    </source>
</evidence>
<evidence type="ECO:0000256" key="1">
    <source>
        <dbReference type="ARBA" id="ARBA00004613"/>
    </source>
</evidence>
<evidence type="ECO:0000259" key="11">
    <source>
        <dbReference type="PROSITE" id="PS01178"/>
    </source>
</evidence>
<dbReference type="InterPro" id="IPR019742">
    <property type="entry name" value="MacrogloblnA2_CS"/>
</dbReference>
<dbReference type="InterPro" id="IPR002890">
    <property type="entry name" value="MG2"/>
</dbReference>
<accession>A0A8T2KZ92</accession>
<dbReference type="PROSITE" id="PS50189">
    <property type="entry name" value="NTR"/>
    <property type="match status" value="1"/>
</dbReference>
<dbReference type="SMART" id="SM01419">
    <property type="entry name" value="Thiol-ester_cl"/>
    <property type="match status" value="1"/>
</dbReference>
<dbReference type="InterPro" id="IPR047565">
    <property type="entry name" value="Alpha-macroglob_thiol-ester_cl"/>
</dbReference>
<keyword evidence="8" id="KW-1015">Disulfide bond</keyword>
<dbReference type="SMART" id="SM01359">
    <property type="entry name" value="A2M_N_2"/>
    <property type="match status" value="1"/>
</dbReference>
<dbReference type="SMART" id="SM01360">
    <property type="entry name" value="A2M"/>
    <property type="match status" value="1"/>
</dbReference>
<dbReference type="Proteomes" id="UP000752171">
    <property type="component" value="Unassembled WGS sequence"/>
</dbReference>
<dbReference type="FunFam" id="2.40.50.120:FF:000013">
    <property type="entry name" value="Complement C3"/>
    <property type="match status" value="1"/>
</dbReference>
<keyword evidence="6" id="KW-0722">Serine protease inhibitor</keyword>
<dbReference type="SUPFAM" id="SSF48239">
    <property type="entry name" value="Terpenoid cyclases/Protein prenyltransferases"/>
    <property type="match status" value="1"/>
</dbReference>
<evidence type="ECO:0000256" key="10">
    <source>
        <dbReference type="SAM" id="SignalP"/>
    </source>
</evidence>
<evidence type="ECO:0000313" key="14">
    <source>
        <dbReference type="Proteomes" id="UP000752171"/>
    </source>
</evidence>
<dbReference type="InterPro" id="IPR036595">
    <property type="entry name" value="A-macroglobulin_rcpt-bd_sf"/>
</dbReference>
<dbReference type="InterPro" id="IPR013783">
    <property type="entry name" value="Ig-like_fold"/>
</dbReference>
<dbReference type="EMBL" id="JAICCE010000018">
    <property type="protein sequence ID" value="KAG9264633.1"/>
    <property type="molecule type" value="Genomic_DNA"/>
</dbReference>
<dbReference type="OrthoDB" id="6359008at2759"/>
<keyword evidence="7" id="KW-0882">Thioester bond</keyword>
<keyword evidence="9" id="KW-0325">Glycoprotein</keyword>
<dbReference type="PANTHER" id="PTHR11412:SF86">
    <property type="entry name" value="COMPLEMENT C4-A-RELATED"/>
    <property type="match status" value="1"/>
</dbReference>
<feature type="signal peptide" evidence="10">
    <location>
        <begin position="1"/>
        <end position="17"/>
    </location>
</feature>
<dbReference type="InterPro" id="IPR018081">
    <property type="entry name" value="Anaphylatoxin_comp_syst"/>
</dbReference>
<evidence type="ECO:0000256" key="3">
    <source>
        <dbReference type="ARBA" id="ARBA00022525"/>
    </source>
</evidence>
<feature type="domain" description="NTR" evidence="12">
    <location>
        <begin position="1563"/>
        <end position="1709"/>
    </location>
</feature>
<dbReference type="Pfam" id="PF07677">
    <property type="entry name" value="A2M_recep"/>
    <property type="match status" value="1"/>
</dbReference>
<dbReference type="InterPro" id="IPR000020">
    <property type="entry name" value="Anaphylatoxin/fibulin"/>
</dbReference>
<proteinExistence type="inferred from homology"/>
<dbReference type="Pfam" id="PF07703">
    <property type="entry name" value="A2M_BRD"/>
    <property type="match status" value="1"/>
</dbReference>
<evidence type="ECO:0000256" key="2">
    <source>
        <dbReference type="ARBA" id="ARBA00010952"/>
    </source>
</evidence>
<dbReference type="GO" id="GO:0005615">
    <property type="term" value="C:extracellular space"/>
    <property type="evidence" value="ECO:0007669"/>
    <property type="project" value="InterPro"/>
</dbReference>
<dbReference type="FunFam" id="2.60.40.10:FF:000155">
    <property type="entry name" value="complement C3 isoform X1"/>
    <property type="match status" value="1"/>
</dbReference>
<dbReference type="SUPFAM" id="SSF47686">
    <property type="entry name" value="Anaphylotoxins (complement system)"/>
    <property type="match status" value="1"/>
</dbReference>
<dbReference type="Gene3D" id="1.20.91.20">
    <property type="entry name" value="Anaphylotoxins (complement system)"/>
    <property type="match status" value="1"/>
</dbReference>
<name>A0A8T2KZ92_ASTMX</name>
<dbReference type="Gene3D" id="1.50.10.20">
    <property type="match status" value="1"/>
</dbReference>
<dbReference type="Gene3D" id="2.60.40.10">
    <property type="entry name" value="Immunoglobulins"/>
    <property type="match status" value="2"/>
</dbReference>
<evidence type="ECO:0000256" key="8">
    <source>
        <dbReference type="ARBA" id="ARBA00023157"/>
    </source>
</evidence>
<dbReference type="Pfam" id="PF07678">
    <property type="entry name" value="TED_complement"/>
    <property type="match status" value="1"/>
</dbReference>
<dbReference type="PROSITE" id="PS00477">
    <property type="entry name" value="ALPHA_2_MACROGLOBULIN"/>
    <property type="match status" value="1"/>
</dbReference>
<comment type="similarity">
    <text evidence="2">Belongs to the protease inhibitor I39 (alpha-2-macroglobulin) family.</text>
</comment>
<dbReference type="SUPFAM" id="SSF49410">
    <property type="entry name" value="Alpha-macroglobulin receptor domain"/>
    <property type="match status" value="1"/>
</dbReference>
<keyword evidence="4" id="KW-0646">Protease inhibitor</keyword>
<dbReference type="InterPro" id="IPR008993">
    <property type="entry name" value="TIMP-like_OB-fold"/>
</dbReference>
<dbReference type="PROSITE" id="PS01177">
    <property type="entry name" value="ANAPHYLATOXIN_1"/>
    <property type="match status" value="1"/>
</dbReference>
<dbReference type="Gene3D" id="2.40.50.120">
    <property type="match status" value="1"/>
</dbReference>
<comment type="caution">
    <text evidence="13">The sequence shown here is derived from an EMBL/GenBank/DDBJ whole genome shotgun (WGS) entry which is preliminary data.</text>
</comment>
<dbReference type="Gene3D" id="2.60.40.1940">
    <property type="match status" value="1"/>
</dbReference>
<evidence type="ECO:0000256" key="4">
    <source>
        <dbReference type="ARBA" id="ARBA00022690"/>
    </source>
</evidence>
<dbReference type="GO" id="GO:0004867">
    <property type="term" value="F:serine-type endopeptidase inhibitor activity"/>
    <property type="evidence" value="ECO:0007669"/>
    <property type="project" value="UniProtKB-KW"/>
</dbReference>
<sequence>MIFLLLLGIFIPPSVQAEPAILITAPNVVHLGVQETISVQLHGATEAVDVTLYFRHLKNQPLSTRTTVNLNTNNQYQAVVTLTLDPEIYQQVDADDYNRIKQKKDTGSNFVQLTAESKLFEAKPQLTNIYLSTRRGYIFIQTDKPIYNPGELVNFRIFTLDNYMKPIDDLIYVKITNSRGLMVYSHLLRSEQIFRRSVRIPDVELAGHWKITASYYNYGMSETSVEFEVREYVLPMFEVNIEATKPYLTLNSEFFPFSITARYTYGKGADGIAYVRFGLVDGKGERTYLPGIEKQIKVEDGRADYLLYTQDLLSAAANQSLQNIEGMYLYIAATVLEKASGDLEEAESSSVKIVNSPYVVDLSKTKKHFTPGGKFSILGTTTFPDGSKVPTLKKATATVTVNPGGPAEEVLIEENLENNKGDIDFTFVVPEKAKTMFITVSVEGGEEEVIISDANITSTATQPSKNCYLSVEVQHQVLQPGQNLQVTFRDITPPGTTRPSHIYYMVLSKGRVLMVGKVQRSDLTSTSLDFSEDMVPSFRLLAYYYTEGGSMGLVADSVWVDVKDVCKGKVEIEIVPFKDLKPAEEFEVLVRTDPDSSVALSAVDSAVYILNKRNKLSPQKMFDYMNSYDLACSVGGGEDSKSVLQRVGLTYISSFLESPILNQHKCNKKEEKGHHQTKRDVDLSKLFNSFKHADRKCCDDGRKLGLTLKSCDERLKKTRHQSESCRQAFKKCCEAAAARRKREKINSMKLSLGRVLGGDGEEEGLIDEAAIHLRSYFPQSWMWALLEPDVSGNIRYKDVTPDSITTWEVQAVAMSPSKGFCVADPKPLRVFQDFFVSVKLPYSVKRNEQLEVKAVVYNYKKEDLKVKVRMKKADGLCSAGEGDVVQDVSVSGQSAVAVYFTVVPLIIGKIPINVLAYASPSAQDRIQKELRVVGEGELVSIYKEYNIDAKTDKKTEFTLPAPEDEVPEQDSATLLSFKGGVMGESVDNCLNLDGVDNLIKLPTGCAEQTMVKMSPALHAMKYLDGTNQWAFLKAERRDEAQSMIQAGYTTVLTFKKSDGSYGAFLTRPSSNWLTAFIAKEMTNSRSIIQVRDSYIQESMSYLISKQKAGGSWDDPNPLYDTGMKGGVGQTKDEAPLTAYILIAMTHAKQAYEQGTDTELITAMEKAKSYLVQNFARLQNPYAVTITAYALSLIGQTPQEAQQATRKMMEMATCDTKRCFWNVREAVSGLDSKADAISIEATAYGLLQAVSLKDKERALRIASWLTQQRKYGGGFQSTQDTVVALEALSKFSIQNNDVEDLDLRVELCINDKETKNLHLNKYNALTQAAVQIKEVGEMSLNINGRGRGTLSILQTYRSLKKEESHCDQFHFSVQVDGELVLKSSEEEEEQLDDYYNYESNDEELAKDEPMSREEWFDLRTRRKRQAPEQPKKENILVYTVCVGIKGRNSSGMVVVDISLLSGLTPIIQDLEDNVKGTEKYIDHYDFHHNKVFLYFDKLTEEKDCLRFRVEQIIPIGLIQPAAAVIYDYYNPDRRCSTFYTAPKSSPMLSKLCEGDVCMCAEGACPRMKVTFSKNMNKQTRKSYACFSPVVDYIYTVKVLNSSNDLVFTTYSTIITNLLQPGKDEGIQRGSYREMIQRSACEEVEMKSDAEYLIMGLDSSISGLRDRFRYILNDKNWIEEIPPENKCKATRNRLACQLLQDFLEQYFTKQCLVQ</sequence>
<dbReference type="GO" id="GO:0006956">
    <property type="term" value="P:complement activation"/>
    <property type="evidence" value="ECO:0007669"/>
    <property type="project" value="TreeGrafter"/>
</dbReference>
<evidence type="ECO:0000256" key="6">
    <source>
        <dbReference type="ARBA" id="ARBA00022900"/>
    </source>
</evidence>
<comment type="subcellular location">
    <subcellularLocation>
        <location evidence="1">Secreted</location>
    </subcellularLocation>
</comment>
<dbReference type="PROSITE" id="PS01178">
    <property type="entry name" value="ANAPHYLATOXIN_2"/>
    <property type="match status" value="1"/>
</dbReference>
<dbReference type="InterPro" id="IPR041425">
    <property type="entry name" value="C3/4/5_MG1"/>
</dbReference>